<dbReference type="AlphaFoldDB" id="A0A0A1UIZ0"/>
<dbReference type="InterPro" id="IPR037293">
    <property type="entry name" value="Gal_Oxidase_central_sf"/>
</dbReference>
<dbReference type="Gene3D" id="2.130.10.80">
    <property type="entry name" value="Galactose oxidase/kelch, beta-propeller"/>
    <property type="match status" value="1"/>
</dbReference>
<comment type="caution">
    <text evidence="4">The sequence shown here is derived from an EMBL/GenBank/DDBJ whole genome shotgun (WGS) entry which is preliminary data.</text>
</comment>
<feature type="domain" description="Glyoxal oxidase N-terminal" evidence="2">
    <location>
        <begin position="9"/>
        <end position="133"/>
    </location>
</feature>
<dbReference type="SUPFAM" id="SSF50965">
    <property type="entry name" value="Galactose oxidase, central domain"/>
    <property type="match status" value="1"/>
</dbReference>
<evidence type="ECO:0000259" key="3">
    <source>
        <dbReference type="Pfam" id="PF09118"/>
    </source>
</evidence>
<dbReference type="InterPro" id="IPR015202">
    <property type="entry name" value="GO-like_E_set"/>
</dbReference>
<feature type="non-terminal residue" evidence="4">
    <location>
        <position position="224"/>
    </location>
</feature>
<dbReference type="SUPFAM" id="SSF81296">
    <property type="entry name" value="E set domains"/>
    <property type="match status" value="1"/>
</dbReference>
<dbReference type="InterPro" id="IPR013783">
    <property type="entry name" value="Ig-like_fold"/>
</dbReference>
<evidence type="ECO:0000259" key="2">
    <source>
        <dbReference type="Pfam" id="PF07250"/>
    </source>
</evidence>
<proteinExistence type="predicted"/>
<organism evidence="4 5">
    <name type="scientific">Rhizoctonia solani AG-3 Rhs1AP</name>
    <dbReference type="NCBI Taxonomy" id="1086054"/>
    <lineage>
        <taxon>Eukaryota</taxon>
        <taxon>Fungi</taxon>
        <taxon>Dikarya</taxon>
        <taxon>Basidiomycota</taxon>
        <taxon>Agaricomycotina</taxon>
        <taxon>Agaricomycetes</taxon>
        <taxon>Cantharellales</taxon>
        <taxon>Ceratobasidiaceae</taxon>
        <taxon>Rhizoctonia</taxon>
    </lineage>
</organism>
<dbReference type="Gene3D" id="2.60.40.10">
    <property type="entry name" value="Immunoglobulins"/>
    <property type="match status" value="1"/>
</dbReference>
<dbReference type="PANTHER" id="PTHR32208">
    <property type="entry name" value="SECRETED PROTEIN-RELATED"/>
    <property type="match status" value="1"/>
</dbReference>
<evidence type="ECO:0000313" key="5">
    <source>
        <dbReference type="Proteomes" id="UP000030108"/>
    </source>
</evidence>
<sequence length="224" mass="24354">MLDASGIGAGWTFEEMPEGQIMHDTVILPDGKILLVNGAQAGVAGYGNVLDQIGSSNANNPAYTPVLYDPKAAVGRRFNSTGMPASLIPRLYHSVATLLPDGRVMIAGSNPNENVETRTYRTEYQVEYINPPYMFKKRPVFTGLPGKWNFGQVITLSITLPATLNPLTLSVSLMDLGFARHGVHMDMRMVKLKCSLGANRKTSTITGVPNAASEYDSRMFNVQS</sequence>
<dbReference type="InterPro" id="IPR009880">
    <property type="entry name" value="Glyoxal_oxidase_N"/>
</dbReference>
<dbReference type="Pfam" id="PF09118">
    <property type="entry name" value="GO-like_E_set"/>
    <property type="match status" value="1"/>
</dbReference>
<dbReference type="Proteomes" id="UP000030108">
    <property type="component" value="Unassembled WGS sequence"/>
</dbReference>
<evidence type="ECO:0000256" key="1">
    <source>
        <dbReference type="ARBA" id="ARBA00022729"/>
    </source>
</evidence>
<accession>A0A0A1UIZ0</accession>
<keyword evidence="1" id="KW-0732">Signal</keyword>
<evidence type="ECO:0000313" key="4">
    <source>
        <dbReference type="EMBL" id="EUC58820.1"/>
    </source>
</evidence>
<dbReference type="PANTHER" id="PTHR32208:SF96">
    <property type="entry name" value="GLYOXAL OXIDASE"/>
    <property type="match status" value="1"/>
</dbReference>
<dbReference type="OrthoDB" id="2019572at2759"/>
<dbReference type="EMBL" id="JATN01000321">
    <property type="protein sequence ID" value="EUC58820.1"/>
    <property type="molecule type" value="Genomic_DNA"/>
</dbReference>
<name>A0A0A1UIZ0_9AGAM</name>
<reference evidence="5" key="1">
    <citation type="journal article" date="2014" name="Genome Announc.">
        <title>Draft genome sequence of the plant-pathogenic soil fungus Rhizoctonia solani anastomosis group 3 strain Rhs1AP.</title>
        <authorList>
            <person name="Cubeta M.A."/>
            <person name="Thomas E."/>
            <person name="Dean R.A."/>
            <person name="Jabaji S."/>
            <person name="Neate S.M."/>
            <person name="Tavantzis S."/>
            <person name="Toda T."/>
            <person name="Vilgalys R."/>
            <person name="Bharathan N."/>
            <person name="Fedorova-Abrams N."/>
            <person name="Pakala S.B."/>
            <person name="Pakala S.M."/>
            <person name="Zafar N."/>
            <person name="Joardar V."/>
            <person name="Losada L."/>
            <person name="Nierman W.C."/>
        </authorList>
    </citation>
    <scope>NUCLEOTIDE SEQUENCE [LARGE SCALE GENOMIC DNA]</scope>
    <source>
        <strain evidence="5">AG-3</strain>
    </source>
</reference>
<gene>
    <name evidence="4" type="ORF">RSOL_280450</name>
</gene>
<dbReference type="InterPro" id="IPR011043">
    <property type="entry name" value="Gal_Oxase/kelch_b-propeller"/>
</dbReference>
<feature type="domain" description="Galactose oxidase-like Early set" evidence="3">
    <location>
        <begin position="138"/>
        <end position="211"/>
    </location>
</feature>
<dbReference type="InterPro" id="IPR014756">
    <property type="entry name" value="Ig_E-set"/>
</dbReference>
<dbReference type="Pfam" id="PF07250">
    <property type="entry name" value="Glyoxal_oxid_N"/>
    <property type="match status" value="1"/>
</dbReference>
<protein>
    <submittedName>
        <fullName evidence="4">Copper radical oxidase</fullName>
    </submittedName>
</protein>